<evidence type="ECO:0000313" key="2">
    <source>
        <dbReference type="EMBL" id="KAG6465330.1"/>
    </source>
</evidence>
<organism evidence="2 3">
    <name type="scientific">Manduca sexta</name>
    <name type="common">Tobacco hawkmoth</name>
    <name type="synonym">Tobacco hornworm</name>
    <dbReference type="NCBI Taxonomy" id="7130"/>
    <lineage>
        <taxon>Eukaryota</taxon>
        <taxon>Metazoa</taxon>
        <taxon>Ecdysozoa</taxon>
        <taxon>Arthropoda</taxon>
        <taxon>Hexapoda</taxon>
        <taxon>Insecta</taxon>
        <taxon>Pterygota</taxon>
        <taxon>Neoptera</taxon>
        <taxon>Endopterygota</taxon>
        <taxon>Lepidoptera</taxon>
        <taxon>Glossata</taxon>
        <taxon>Ditrysia</taxon>
        <taxon>Bombycoidea</taxon>
        <taxon>Sphingidae</taxon>
        <taxon>Sphinginae</taxon>
        <taxon>Sphingini</taxon>
        <taxon>Manduca</taxon>
    </lineage>
</organism>
<feature type="non-terminal residue" evidence="2">
    <location>
        <position position="96"/>
    </location>
</feature>
<comment type="caution">
    <text evidence="2">The sequence shown here is derived from an EMBL/GenBank/DDBJ whole genome shotgun (WGS) entry which is preliminary data.</text>
</comment>
<evidence type="ECO:0000256" key="1">
    <source>
        <dbReference type="SAM" id="SignalP"/>
    </source>
</evidence>
<dbReference type="Proteomes" id="UP000791440">
    <property type="component" value="Unassembled WGS sequence"/>
</dbReference>
<gene>
    <name evidence="2" type="ORF">O3G_MSEX015081</name>
</gene>
<reference evidence="2" key="1">
    <citation type="journal article" date="2016" name="Insect Biochem. Mol. Biol.">
        <title>Multifaceted biological insights from a draft genome sequence of the tobacco hornworm moth, Manduca sexta.</title>
        <authorList>
            <person name="Kanost M.R."/>
            <person name="Arrese E.L."/>
            <person name="Cao X."/>
            <person name="Chen Y.R."/>
            <person name="Chellapilla S."/>
            <person name="Goldsmith M.R."/>
            <person name="Grosse-Wilde E."/>
            <person name="Heckel D.G."/>
            <person name="Herndon N."/>
            <person name="Jiang H."/>
            <person name="Papanicolaou A."/>
            <person name="Qu J."/>
            <person name="Soulages J.L."/>
            <person name="Vogel H."/>
            <person name="Walters J."/>
            <person name="Waterhouse R.M."/>
            <person name="Ahn S.J."/>
            <person name="Almeida F.C."/>
            <person name="An C."/>
            <person name="Aqrawi P."/>
            <person name="Bretschneider A."/>
            <person name="Bryant W.B."/>
            <person name="Bucks S."/>
            <person name="Chao H."/>
            <person name="Chevignon G."/>
            <person name="Christen J.M."/>
            <person name="Clarke D.F."/>
            <person name="Dittmer N.T."/>
            <person name="Ferguson L.C.F."/>
            <person name="Garavelou S."/>
            <person name="Gordon K.H.J."/>
            <person name="Gunaratna R.T."/>
            <person name="Han Y."/>
            <person name="Hauser F."/>
            <person name="He Y."/>
            <person name="Heidel-Fischer H."/>
            <person name="Hirsh A."/>
            <person name="Hu Y."/>
            <person name="Jiang H."/>
            <person name="Kalra D."/>
            <person name="Klinner C."/>
            <person name="Konig C."/>
            <person name="Kovar C."/>
            <person name="Kroll A.R."/>
            <person name="Kuwar S.S."/>
            <person name="Lee S.L."/>
            <person name="Lehman R."/>
            <person name="Li K."/>
            <person name="Li Z."/>
            <person name="Liang H."/>
            <person name="Lovelace S."/>
            <person name="Lu Z."/>
            <person name="Mansfield J.H."/>
            <person name="McCulloch K.J."/>
            <person name="Mathew T."/>
            <person name="Morton B."/>
            <person name="Muzny D.M."/>
            <person name="Neunemann D."/>
            <person name="Ongeri F."/>
            <person name="Pauchet Y."/>
            <person name="Pu L.L."/>
            <person name="Pyrousis I."/>
            <person name="Rao X.J."/>
            <person name="Redding A."/>
            <person name="Roesel C."/>
            <person name="Sanchez-Gracia A."/>
            <person name="Schaack S."/>
            <person name="Shukla A."/>
            <person name="Tetreau G."/>
            <person name="Wang Y."/>
            <person name="Xiong G.H."/>
            <person name="Traut W."/>
            <person name="Walsh T.K."/>
            <person name="Worley K.C."/>
            <person name="Wu D."/>
            <person name="Wu W."/>
            <person name="Wu Y.Q."/>
            <person name="Zhang X."/>
            <person name="Zou Z."/>
            <person name="Zucker H."/>
            <person name="Briscoe A.D."/>
            <person name="Burmester T."/>
            <person name="Clem R.J."/>
            <person name="Feyereisen R."/>
            <person name="Grimmelikhuijzen C.J.P."/>
            <person name="Hamodrakas S.J."/>
            <person name="Hansson B.S."/>
            <person name="Huguet E."/>
            <person name="Jermiin L.S."/>
            <person name="Lan Q."/>
            <person name="Lehman H.K."/>
            <person name="Lorenzen M."/>
            <person name="Merzendorfer H."/>
            <person name="Michalopoulos I."/>
            <person name="Morton D.B."/>
            <person name="Muthukrishnan S."/>
            <person name="Oakeshott J.G."/>
            <person name="Palmer W."/>
            <person name="Park Y."/>
            <person name="Passarelli A.L."/>
            <person name="Rozas J."/>
            <person name="Schwartz L.M."/>
            <person name="Smith W."/>
            <person name="Southgate A."/>
            <person name="Vilcinskas A."/>
            <person name="Vogt R."/>
            <person name="Wang P."/>
            <person name="Werren J."/>
            <person name="Yu X.Q."/>
            <person name="Zhou J.J."/>
            <person name="Brown S.J."/>
            <person name="Scherer S.E."/>
            <person name="Richards S."/>
            <person name="Blissard G.W."/>
        </authorList>
    </citation>
    <scope>NUCLEOTIDE SEQUENCE</scope>
</reference>
<feature type="signal peptide" evidence="1">
    <location>
        <begin position="1"/>
        <end position="17"/>
    </location>
</feature>
<dbReference type="AlphaFoldDB" id="A0A921ZVZ7"/>
<reference evidence="2" key="2">
    <citation type="submission" date="2020-12" db="EMBL/GenBank/DDBJ databases">
        <authorList>
            <person name="Kanost M."/>
        </authorList>
    </citation>
    <scope>NUCLEOTIDE SEQUENCE</scope>
</reference>
<protein>
    <submittedName>
        <fullName evidence="2">Uncharacterized protein</fullName>
    </submittedName>
</protein>
<feature type="chain" id="PRO_5036814353" evidence="1">
    <location>
        <begin position="18"/>
        <end position="96"/>
    </location>
</feature>
<evidence type="ECO:0000313" key="3">
    <source>
        <dbReference type="Proteomes" id="UP000791440"/>
    </source>
</evidence>
<keyword evidence="1" id="KW-0732">Signal</keyword>
<sequence>MKLYFVIVLFHLLKTPAKKTETTLGLHERVKVLKHRLTEEIKLQQQSFLTPIVDDFPEEYVDVDSQPVTPIMSFDERKKKNKFKLRQLKTTQESTQ</sequence>
<name>A0A921ZVZ7_MANSE</name>
<dbReference type="EMBL" id="JH669463">
    <property type="protein sequence ID" value="KAG6465330.1"/>
    <property type="molecule type" value="Genomic_DNA"/>
</dbReference>
<keyword evidence="3" id="KW-1185">Reference proteome</keyword>
<accession>A0A921ZVZ7</accession>
<proteinExistence type="predicted"/>